<keyword evidence="2" id="KW-1185">Reference proteome</keyword>
<organism evidence="1 2">
    <name type="scientific">Stachybotrys chartarum (strain CBS 109288 / IBT 7711)</name>
    <name type="common">Toxic black mold</name>
    <name type="synonym">Stilbospora chartarum</name>
    <dbReference type="NCBI Taxonomy" id="1280523"/>
    <lineage>
        <taxon>Eukaryota</taxon>
        <taxon>Fungi</taxon>
        <taxon>Dikarya</taxon>
        <taxon>Ascomycota</taxon>
        <taxon>Pezizomycotina</taxon>
        <taxon>Sordariomycetes</taxon>
        <taxon>Hypocreomycetidae</taxon>
        <taxon>Hypocreales</taxon>
        <taxon>Stachybotryaceae</taxon>
        <taxon>Stachybotrys</taxon>
    </lineage>
</organism>
<sequence>MASSLGIMGLRLSSGRPTTSKAAQAPEGIYPVSTFGCFKPVGANFAPPPPDPFAPSTTLASVQTRAPSPECETQRHSTVFICAQMKVVIKRIAVLDVEPAAGWTNTHIKSLQTTILFLCNVGDAALAYQDVVAEAGTPVVLAMMASDDDGMFCMFNHANEPVSHNPVETERGPPPLHYRRTRDRSVSNFMLPSLESAILAYQQVIVNTENARIIKTMAGMREVADKDLPDTNGIAISKLENTLDGNEKERDDRRSRCFRTKSFSFIEARLNVLWITER</sequence>
<proteinExistence type="predicted"/>
<gene>
    <name evidence="1" type="ORF">S7711_10450</name>
</gene>
<protein>
    <submittedName>
        <fullName evidence="1">Uncharacterized protein</fullName>
    </submittedName>
</protein>
<dbReference type="AlphaFoldDB" id="A0A084BBR6"/>
<accession>A0A084BBR6</accession>
<dbReference type="HOGENOM" id="CLU_1001748_0_0_1"/>
<evidence type="ECO:0000313" key="1">
    <source>
        <dbReference type="EMBL" id="KEY74995.1"/>
    </source>
</evidence>
<evidence type="ECO:0000313" key="2">
    <source>
        <dbReference type="Proteomes" id="UP000028045"/>
    </source>
</evidence>
<reference evidence="1 2" key="1">
    <citation type="journal article" date="2014" name="BMC Genomics">
        <title>Comparative genome sequencing reveals chemotype-specific gene clusters in the toxigenic black mold Stachybotrys.</title>
        <authorList>
            <person name="Semeiks J."/>
            <person name="Borek D."/>
            <person name="Otwinowski Z."/>
            <person name="Grishin N.V."/>
        </authorList>
    </citation>
    <scope>NUCLEOTIDE SEQUENCE [LARGE SCALE GENOMIC DNA]</scope>
    <source>
        <strain evidence="2">CBS 109288 / IBT 7711</strain>
    </source>
</reference>
<name>A0A084BBR6_STACB</name>
<dbReference type="EMBL" id="KL647405">
    <property type="protein sequence ID" value="KEY74995.1"/>
    <property type="molecule type" value="Genomic_DNA"/>
</dbReference>
<dbReference type="Proteomes" id="UP000028045">
    <property type="component" value="Unassembled WGS sequence"/>
</dbReference>